<keyword evidence="10" id="KW-0597">Phosphoprotein</keyword>
<dbReference type="CDD" id="cd14683">
    <property type="entry name" value="PH-EXOC1"/>
    <property type="match status" value="1"/>
</dbReference>
<dbReference type="GO" id="GO:0006893">
    <property type="term" value="P:Golgi to plasma membrane transport"/>
    <property type="evidence" value="ECO:0007669"/>
    <property type="project" value="TreeGrafter"/>
</dbReference>
<dbReference type="PANTHER" id="PTHR16092:SF33">
    <property type="entry name" value="EXOCYST COMPLEX COMPONENT 1"/>
    <property type="match status" value="1"/>
</dbReference>
<evidence type="ECO:0000256" key="5">
    <source>
        <dbReference type="ARBA" id="ARBA00006518"/>
    </source>
</evidence>
<name>L5JX88_PTEAL</name>
<evidence type="ECO:0000256" key="1">
    <source>
        <dbReference type="ARBA" id="ARBA00002660"/>
    </source>
</evidence>
<dbReference type="GO" id="GO:0090543">
    <property type="term" value="C:Flemming body"/>
    <property type="evidence" value="ECO:0007669"/>
    <property type="project" value="UniProtKB-SubCell"/>
</dbReference>
<evidence type="ECO:0000259" key="19">
    <source>
        <dbReference type="SMART" id="SM01313"/>
    </source>
</evidence>
<evidence type="ECO:0000256" key="6">
    <source>
        <dbReference type="ARBA" id="ARBA00022448"/>
    </source>
</evidence>
<feature type="region of interest" description="Disordered" evidence="18">
    <location>
        <begin position="446"/>
        <end position="502"/>
    </location>
</feature>
<accession>L5JX88</accession>
<dbReference type="GO" id="GO:0015031">
    <property type="term" value="P:protein transport"/>
    <property type="evidence" value="ECO:0007669"/>
    <property type="project" value="UniProtKB-KW"/>
</dbReference>
<dbReference type="GO" id="GO:0005886">
    <property type="term" value="C:plasma membrane"/>
    <property type="evidence" value="ECO:0007669"/>
    <property type="project" value="UniProtKB-SubCell"/>
</dbReference>
<evidence type="ECO:0000256" key="11">
    <source>
        <dbReference type="ARBA" id="ARBA00022927"/>
    </source>
</evidence>
<evidence type="ECO:0000256" key="4">
    <source>
        <dbReference type="ARBA" id="ARBA00004556"/>
    </source>
</evidence>
<keyword evidence="9" id="KW-0963">Cytoplasm</keyword>
<dbReference type="GO" id="GO:0006887">
    <property type="term" value="P:exocytosis"/>
    <property type="evidence" value="ECO:0007669"/>
    <property type="project" value="UniProtKB-KW"/>
</dbReference>
<dbReference type="Pfam" id="PF20654">
    <property type="entry name" value="Sec3_C-term"/>
    <property type="match status" value="2"/>
</dbReference>
<dbReference type="Pfam" id="PF09763">
    <property type="entry name" value="Sec3_CC"/>
    <property type="match status" value="1"/>
</dbReference>
<keyword evidence="11" id="KW-0653">Protein transport</keyword>
<dbReference type="PANTHER" id="PTHR16092">
    <property type="entry name" value="SEC3/SYNTAXIN-RELATED"/>
    <property type="match status" value="1"/>
</dbReference>
<dbReference type="Proteomes" id="UP000010552">
    <property type="component" value="Unassembled WGS sequence"/>
</dbReference>
<dbReference type="InterPro" id="IPR028258">
    <property type="entry name" value="Sec3-PIP2_bind"/>
</dbReference>
<reference evidence="21" key="1">
    <citation type="journal article" date="2013" name="Science">
        <title>Comparative analysis of bat genomes provides insight into the evolution of flight and immunity.</title>
        <authorList>
            <person name="Zhang G."/>
            <person name="Cowled C."/>
            <person name="Shi Z."/>
            <person name="Huang Z."/>
            <person name="Bishop-Lilly K.A."/>
            <person name="Fang X."/>
            <person name="Wynne J.W."/>
            <person name="Xiong Z."/>
            <person name="Baker M.L."/>
            <person name="Zhao W."/>
            <person name="Tachedjian M."/>
            <person name="Zhu Y."/>
            <person name="Zhou P."/>
            <person name="Jiang X."/>
            <person name="Ng J."/>
            <person name="Yang L."/>
            <person name="Wu L."/>
            <person name="Xiao J."/>
            <person name="Feng Y."/>
            <person name="Chen Y."/>
            <person name="Sun X."/>
            <person name="Zhang Y."/>
            <person name="Marsh G.A."/>
            <person name="Crameri G."/>
            <person name="Broder C.C."/>
            <person name="Frey K.G."/>
            <person name="Wang L.F."/>
            <person name="Wang J."/>
        </authorList>
    </citation>
    <scope>NUCLEOTIDE SEQUENCE [LARGE SCALE GENOMIC DNA]</scope>
</reference>
<evidence type="ECO:0000256" key="18">
    <source>
        <dbReference type="SAM" id="MobiDB-lite"/>
    </source>
</evidence>
<evidence type="ECO:0000256" key="8">
    <source>
        <dbReference type="ARBA" id="ARBA00022483"/>
    </source>
</evidence>
<dbReference type="SMART" id="SM01313">
    <property type="entry name" value="Sec3-PIP2_bind"/>
    <property type="match status" value="1"/>
</dbReference>
<feature type="region of interest" description="Disordered" evidence="18">
    <location>
        <begin position="143"/>
        <end position="162"/>
    </location>
</feature>
<comment type="similarity">
    <text evidence="5">Belongs to the SEC3 family.</text>
</comment>
<dbReference type="InParanoid" id="L5JX88"/>
<dbReference type="EMBL" id="KB031078">
    <property type="protein sequence ID" value="ELK03682.1"/>
    <property type="molecule type" value="Genomic_DNA"/>
</dbReference>
<evidence type="ECO:0000256" key="7">
    <source>
        <dbReference type="ARBA" id="ARBA00022475"/>
    </source>
</evidence>
<evidence type="ECO:0000313" key="20">
    <source>
        <dbReference type="EMBL" id="ELK03682.1"/>
    </source>
</evidence>
<keyword evidence="13" id="KW-0472">Membrane</keyword>
<dbReference type="InterPro" id="IPR019160">
    <property type="entry name" value="Sec3_CC"/>
</dbReference>
<evidence type="ECO:0000256" key="2">
    <source>
        <dbReference type="ARBA" id="ARBA00004236"/>
    </source>
</evidence>
<dbReference type="FunFam" id="2.30.29.90:FF:000001">
    <property type="entry name" value="exocyst complex component 1 isoform X1"/>
    <property type="match status" value="1"/>
</dbReference>
<dbReference type="GO" id="GO:0048471">
    <property type="term" value="C:perinuclear region of cytoplasm"/>
    <property type="evidence" value="ECO:0007669"/>
    <property type="project" value="UniProtKB-SubCell"/>
</dbReference>
<sequence length="857" mass="97670">MTAIKHALQRDIFTPNDERLLSIVNVCKAGKKKKNCFLCATVTTERPVQVKVVKVKKSDKGDFYKRQIAWALRDLAVVDAKDAIKENPEFDLHFEKIYKWVASSTAEKNAFISCIWKLNQRYLRKKIDFVNVSSQLLEELPKVTEESVPSGENQSVTGGDEEAVDEYQELNAREEQDIEIMMEGCECAISNAEAFAEKLSRELQVLDGANIQSIMASEKQVNILMKLLDEALKEVDQIELKLSSYEEMLQSVKEQMDQISESNHLIHLSNTNNVKLLSEIEFLVNHMDLAKGHIKALQEGDLASSRGIEACTNAADALLQCMNVALRPGHDMLLAVRQQQQRFSDLREHFARRLASHLNNVFVQQGHDQSSTLAQHSVELTLPNHHPFHRDLLRYAKLMEWLKSTDYGKYEGLTKNYMDYLSRLYEREIKDFFEVAKIKMTGTTKESKKFATLPRKESAVKQETESLHGSSGKLTGSTSSLNKLSVQSSGNRRSQSSSLLDMGNMSASDLDVADRTKFDKIFEQVLSELEPLCLAEQDFISKFFKLQQHQSMPGTMTETDDLDGGTLSRQPNSGAPLPVSSEKDMIRQMMTKIFRCIEPELNNLIALGDKIDSFNSLYMLVKMSHHVWTAQNVDPASFLSTTLGNVLVTVKRNFDKCIGDLDKAYTKLIRGVFVNVEKVANESQKTPRDVVMMENFHHIFATLSRLKISCLEAEKKEAKQKYTDHLQSYVIYSLGQPLEKLNHFFEGVEARVAQGIREEEVSYQLAFNKQELRKVIKEYPGKEVKKGLDNLYKKVDKHLCEEENLLQVVWHSMQDEFIRQYKHFEGLIARCYPGSGVTMEFTIQDILDYCSSIAQSH</sequence>
<evidence type="ECO:0000256" key="13">
    <source>
        <dbReference type="ARBA" id="ARBA00023136"/>
    </source>
</evidence>
<evidence type="ECO:0000256" key="16">
    <source>
        <dbReference type="ARBA" id="ARBA00079611"/>
    </source>
</evidence>
<comment type="subcellular location">
    <subcellularLocation>
        <location evidence="2">Cell membrane</location>
    </subcellularLocation>
    <subcellularLocation>
        <location evidence="4">Cytoplasm</location>
        <location evidence="4">Perinuclear region</location>
    </subcellularLocation>
    <subcellularLocation>
        <location evidence="3">Midbody</location>
        <location evidence="3">Midbody ring</location>
    </subcellularLocation>
</comment>
<evidence type="ECO:0000256" key="12">
    <source>
        <dbReference type="ARBA" id="ARBA00023054"/>
    </source>
</evidence>
<dbReference type="InterPro" id="IPR048628">
    <property type="entry name" value="Sec3_C"/>
</dbReference>
<keyword evidence="8" id="KW-0268">Exocytosis</keyword>
<dbReference type="Pfam" id="PF15277">
    <property type="entry name" value="Sec3-PIP2_bind"/>
    <property type="match status" value="1"/>
</dbReference>
<dbReference type="eggNOG" id="KOG2148">
    <property type="taxonomic scope" value="Eukaryota"/>
</dbReference>
<evidence type="ECO:0000256" key="10">
    <source>
        <dbReference type="ARBA" id="ARBA00022553"/>
    </source>
</evidence>
<protein>
    <recommendedName>
        <fullName evidence="15">Exocyst complex component 1</fullName>
    </recommendedName>
    <alternativeName>
        <fullName evidence="16">Exocyst complex component Sec3</fullName>
    </alternativeName>
</protein>
<dbReference type="STRING" id="9402.L5JX88"/>
<evidence type="ECO:0000256" key="17">
    <source>
        <dbReference type="SAM" id="Coils"/>
    </source>
</evidence>
<keyword evidence="7" id="KW-1003">Cell membrane</keyword>
<comment type="function">
    <text evidence="1">Component of the exocyst complex involved in the docking of exocytic vesicles with fusion sites on the plasma membrane.</text>
</comment>
<keyword evidence="6" id="KW-0813">Transport</keyword>
<feature type="region of interest" description="Disordered" evidence="18">
    <location>
        <begin position="552"/>
        <end position="580"/>
    </location>
</feature>
<dbReference type="GO" id="GO:0000145">
    <property type="term" value="C:exocyst"/>
    <property type="evidence" value="ECO:0007669"/>
    <property type="project" value="InterPro"/>
</dbReference>
<dbReference type="Gene3D" id="2.30.29.90">
    <property type="match status" value="1"/>
</dbReference>
<keyword evidence="12 17" id="KW-0175">Coiled coil</keyword>
<feature type="domain" description="Exocyst complex component Sec3 PIP2-binding N-terminal" evidence="19">
    <location>
        <begin position="31"/>
        <end position="122"/>
    </location>
</feature>
<dbReference type="GO" id="GO:0005546">
    <property type="term" value="F:phosphatidylinositol-4,5-bisphosphate binding"/>
    <property type="evidence" value="ECO:0007669"/>
    <property type="project" value="TreeGrafter"/>
</dbReference>
<proteinExistence type="inferred from homology"/>
<keyword evidence="21" id="KW-1185">Reference proteome</keyword>
<comment type="subunit">
    <text evidence="14">The exocyst complex is composed of EXOC1, EXOC2, EXOC3, EXOC4, EXOC5, EXOC6, EXOC7 and EXOC8. Interacts with EEF1A1. Interacts with SLC6A9; interaction increases the transporter capacity of SLC6A9 probably by promoting its insertion into the cell membrane.</text>
</comment>
<evidence type="ECO:0000256" key="15">
    <source>
        <dbReference type="ARBA" id="ARBA00068988"/>
    </source>
</evidence>
<organism evidence="20 21">
    <name type="scientific">Pteropus alecto</name>
    <name type="common">Black flying fox</name>
    <dbReference type="NCBI Taxonomy" id="9402"/>
    <lineage>
        <taxon>Eukaryota</taxon>
        <taxon>Metazoa</taxon>
        <taxon>Chordata</taxon>
        <taxon>Craniata</taxon>
        <taxon>Vertebrata</taxon>
        <taxon>Euteleostomi</taxon>
        <taxon>Mammalia</taxon>
        <taxon>Eutheria</taxon>
        <taxon>Laurasiatheria</taxon>
        <taxon>Chiroptera</taxon>
        <taxon>Yinpterochiroptera</taxon>
        <taxon>Pteropodoidea</taxon>
        <taxon>Pteropodidae</taxon>
        <taxon>Pteropodinae</taxon>
        <taxon>Pteropus</taxon>
    </lineage>
</organism>
<evidence type="ECO:0000256" key="3">
    <source>
        <dbReference type="ARBA" id="ARBA00004476"/>
    </source>
</evidence>
<dbReference type="AlphaFoldDB" id="L5JX88"/>
<feature type="coiled-coil region" evidence="17">
    <location>
        <begin position="214"/>
        <end position="262"/>
    </location>
</feature>
<gene>
    <name evidence="20" type="ORF">PAL_GLEAN10016117</name>
</gene>
<evidence type="ECO:0000256" key="14">
    <source>
        <dbReference type="ARBA" id="ARBA00061758"/>
    </source>
</evidence>
<evidence type="ECO:0000313" key="21">
    <source>
        <dbReference type="Proteomes" id="UP000010552"/>
    </source>
</evidence>
<feature type="compositionally biased region" description="Low complexity" evidence="18">
    <location>
        <begin position="467"/>
        <end position="498"/>
    </location>
</feature>
<feature type="compositionally biased region" description="Basic and acidic residues" evidence="18">
    <location>
        <begin position="446"/>
        <end position="466"/>
    </location>
</feature>
<evidence type="ECO:0000256" key="9">
    <source>
        <dbReference type="ARBA" id="ARBA00022490"/>
    </source>
</evidence>